<reference evidence="2 3" key="1">
    <citation type="submission" date="2016-10" db="EMBL/GenBank/DDBJ databases">
        <authorList>
            <person name="de Groot N.N."/>
        </authorList>
    </citation>
    <scope>NUCLEOTIDE SEQUENCE [LARGE SCALE GENOMIC DNA]</scope>
    <source>
        <strain evidence="2 3">CGMCC 1.6134</strain>
    </source>
</reference>
<organism evidence="2 3">
    <name type="scientific">Salibacterium qingdaonense</name>
    <dbReference type="NCBI Taxonomy" id="266892"/>
    <lineage>
        <taxon>Bacteria</taxon>
        <taxon>Bacillati</taxon>
        <taxon>Bacillota</taxon>
        <taxon>Bacilli</taxon>
        <taxon>Bacillales</taxon>
        <taxon>Bacillaceae</taxon>
    </lineage>
</organism>
<dbReference type="Gene3D" id="1.20.1260.100">
    <property type="entry name" value="TspO/MBR protein"/>
    <property type="match status" value="1"/>
</dbReference>
<keyword evidence="1" id="KW-1133">Transmembrane helix</keyword>
<dbReference type="InterPro" id="IPR038330">
    <property type="entry name" value="TspO/MBR-related_sf"/>
</dbReference>
<feature type="transmembrane region" description="Helical" evidence="1">
    <location>
        <begin position="211"/>
        <end position="232"/>
    </location>
</feature>
<feature type="transmembrane region" description="Helical" evidence="1">
    <location>
        <begin position="71"/>
        <end position="91"/>
    </location>
</feature>
<feature type="transmembrane region" description="Helical" evidence="1">
    <location>
        <begin position="39"/>
        <end position="59"/>
    </location>
</feature>
<feature type="transmembrane region" description="Helical" evidence="1">
    <location>
        <begin position="166"/>
        <end position="183"/>
    </location>
</feature>
<feature type="transmembrane region" description="Helical" evidence="1">
    <location>
        <begin position="190"/>
        <end position="205"/>
    </location>
</feature>
<gene>
    <name evidence="2" type="ORF">SAMN04488054_10934</name>
</gene>
<dbReference type="PANTHER" id="PTHR33802">
    <property type="entry name" value="SI:CH211-161H7.5-RELATED"/>
    <property type="match status" value="1"/>
</dbReference>
<keyword evidence="1" id="KW-0472">Membrane</keyword>
<feature type="transmembrane region" description="Helical" evidence="1">
    <location>
        <begin position="133"/>
        <end position="154"/>
    </location>
</feature>
<dbReference type="RefSeq" id="WP_090926712.1">
    <property type="nucleotide sequence ID" value="NZ_FOTY01000009.1"/>
</dbReference>
<accession>A0A1I4LWP2</accession>
<name>A0A1I4LWP2_9BACI</name>
<evidence type="ECO:0000313" key="2">
    <source>
        <dbReference type="EMBL" id="SFL95319.1"/>
    </source>
</evidence>
<proteinExistence type="predicted"/>
<protein>
    <submittedName>
        <fullName evidence="2">TspO and MBR related proteins</fullName>
    </submittedName>
</protein>
<dbReference type="OrthoDB" id="5189031at2"/>
<sequence length="251" mass="28946">MIRITLVNLLFFILMIAVNYSSATNVGITANQEPALIQPAGYAFSIWGLIYVLVLLWILRAPFQRREKGDIYRDTQVWIPINFLLNSAWIVAFTMEWILVSTIVIVLLLVSLIRIYQIIYWKHKRTGFARLPFSIYIGWVSAAAVVNIFTWFVWNDIVPFLGMGEETWTVLILLLLAVVAVVFTRVNRDVWYSLVFIWVYAAVFVKSEQNLIVLTTVIGILVLAVHLVMQIISRRKAKKKKRGTPSLNTRR</sequence>
<dbReference type="PANTHER" id="PTHR33802:SF1">
    <property type="entry name" value="XK-RELATED PROTEIN"/>
    <property type="match status" value="1"/>
</dbReference>
<dbReference type="STRING" id="266892.SAMN04488054_10934"/>
<evidence type="ECO:0000313" key="3">
    <source>
        <dbReference type="Proteomes" id="UP000199668"/>
    </source>
</evidence>
<dbReference type="EMBL" id="FOTY01000009">
    <property type="protein sequence ID" value="SFL95319.1"/>
    <property type="molecule type" value="Genomic_DNA"/>
</dbReference>
<keyword evidence="1" id="KW-0812">Transmembrane</keyword>
<keyword evidence="3" id="KW-1185">Reference proteome</keyword>
<feature type="transmembrane region" description="Helical" evidence="1">
    <location>
        <begin position="97"/>
        <end position="121"/>
    </location>
</feature>
<dbReference type="AlphaFoldDB" id="A0A1I4LWP2"/>
<dbReference type="Proteomes" id="UP000199668">
    <property type="component" value="Unassembled WGS sequence"/>
</dbReference>
<evidence type="ECO:0000256" key="1">
    <source>
        <dbReference type="SAM" id="Phobius"/>
    </source>
</evidence>